<keyword evidence="3" id="KW-1185">Reference proteome</keyword>
<evidence type="ECO:0000313" key="3">
    <source>
        <dbReference type="Proteomes" id="UP000288178"/>
    </source>
</evidence>
<dbReference type="Proteomes" id="UP000288178">
    <property type="component" value="Unassembled WGS sequence"/>
</dbReference>
<feature type="transmembrane region" description="Helical" evidence="1">
    <location>
        <begin position="45"/>
        <end position="63"/>
    </location>
</feature>
<reference evidence="2 3" key="1">
    <citation type="submission" date="2019-01" db="EMBL/GenBank/DDBJ databases">
        <authorList>
            <person name="Chen W.-M."/>
        </authorList>
    </citation>
    <scope>NUCLEOTIDE SEQUENCE [LARGE SCALE GENOMIC DNA]</scope>
    <source>
        <strain evidence="2 3">ICH-3</strain>
    </source>
</reference>
<feature type="transmembrane region" description="Helical" evidence="1">
    <location>
        <begin position="96"/>
        <end position="117"/>
    </location>
</feature>
<gene>
    <name evidence="2" type="ORF">ENE75_05505</name>
</gene>
<comment type="caution">
    <text evidence="2">The sequence shown here is derived from an EMBL/GenBank/DDBJ whole genome shotgun (WGS) entry which is preliminary data.</text>
</comment>
<protein>
    <submittedName>
        <fullName evidence="2">DUF2069 domain-containing protein</fullName>
    </submittedName>
</protein>
<feature type="transmembrane region" description="Helical" evidence="1">
    <location>
        <begin position="70"/>
        <end position="90"/>
    </location>
</feature>
<keyword evidence="1" id="KW-0472">Membrane</keyword>
<proteinExistence type="predicted"/>
<keyword evidence="1" id="KW-1133">Transmembrane helix</keyword>
<dbReference type="InterPro" id="IPR018643">
    <property type="entry name" value="DUF2069_membrane"/>
</dbReference>
<organism evidence="2 3">
    <name type="scientific">Rubrivivax albus</name>
    <dbReference type="NCBI Taxonomy" id="2499835"/>
    <lineage>
        <taxon>Bacteria</taxon>
        <taxon>Pseudomonadati</taxon>
        <taxon>Pseudomonadota</taxon>
        <taxon>Betaproteobacteria</taxon>
        <taxon>Burkholderiales</taxon>
        <taxon>Sphaerotilaceae</taxon>
        <taxon>Rubrivivax</taxon>
    </lineage>
</organism>
<dbReference type="OrthoDB" id="9181360at2"/>
<dbReference type="AlphaFoldDB" id="A0A437K1R7"/>
<evidence type="ECO:0000313" key="2">
    <source>
        <dbReference type="EMBL" id="RVT54306.1"/>
    </source>
</evidence>
<name>A0A437K1R7_9BURK</name>
<dbReference type="EMBL" id="SACT01000001">
    <property type="protein sequence ID" value="RVT54306.1"/>
    <property type="molecule type" value="Genomic_DNA"/>
</dbReference>
<dbReference type="Pfam" id="PF09842">
    <property type="entry name" value="DUF2069"/>
    <property type="match status" value="1"/>
</dbReference>
<feature type="transmembrane region" description="Helical" evidence="1">
    <location>
        <begin position="20"/>
        <end position="39"/>
    </location>
</feature>
<evidence type="ECO:0000256" key="1">
    <source>
        <dbReference type="SAM" id="Phobius"/>
    </source>
</evidence>
<keyword evidence="1" id="KW-0812">Transmembrane</keyword>
<sequence>MTQDASSARAADPTTQRMQALALAMTGGLIVLGVAWELWLAPTGSGTLALKVLPLVLCLAGLLRHRLYTYRWLSLLVWFYFTEGVVRATTESGMSQVLAIAEIALTLGLFAACTMYIRWRLRQGRLLNA</sequence>
<dbReference type="RefSeq" id="WP_128196367.1">
    <property type="nucleotide sequence ID" value="NZ_SACT01000001.1"/>
</dbReference>
<accession>A0A437K1R7</accession>